<evidence type="ECO:0000256" key="5">
    <source>
        <dbReference type="ARBA" id="ARBA00030918"/>
    </source>
</evidence>
<dbReference type="InterPro" id="IPR036908">
    <property type="entry name" value="RlpA-like_sf"/>
</dbReference>
<evidence type="ECO:0000256" key="1">
    <source>
        <dbReference type="ARBA" id="ARBA00001420"/>
    </source>
</evidence>
<dbReference type="PANTHER" id="PTHR30124:SF0">
    <property type="entry name" value="MEMBRANE-BOUND LYTIC MUREIN TRANSGLYCOSYLASE A"/>
    <property type="match status" value="1"/>
</dbReference>
<dbReference type="InterPro" id="IPR026044">
    <property type="entry name" value="MltA"/>
</dbReference>
<dbReference type="GO" id="GO:0009253">
    <property type="term" value="P:peptidoglycan catabolic process"/>
    <property type="evidence" value="ECO:0007669"/>
    <property type="project" value="TreeGrafter"/>
</dbReference>
<evidence type="ECO:0000259" key="6">
    <source>
        <dbReference type="SMART" id="SM00925"/>
    </source>
</evidence>
<dbReference type="PANTHER" id="PTHR30124">
    <property type="entry name" value="MEMBRANE-BOUND LYTIC MUREIN TRANSGLYCOSYLASE A"/>
    <property type="match status" value="1"/>
</dbReference>
<dbReference type="GO" id="GO:0008933">
    <property type="term" value="F:peptidoglycan lytic transglycosylase activity"/>
    <property type="evidence" value="ECO:0007669"/>
    <property type="project" value="TreeGrafter"/>
</dbReference>
<proteinExistence type="predicted"/>
<dbReference type="GO" id="GO:0071555">
    <property type="term" value="P:cell wall organization"/>
    <property type="evidence" value="ECO:0007669"/>
    <property type="project" value="UniProtKB-KW"/>
</dbReference>
<feature type="domain" description="Lytic transglycosylase MltA" evidence="6">
    <location>
        <begin position="93"/>
        <end position="255"/>
    </location>
</feature>
<dbReference type="GO" id="GO:0009254">
    <property type="term" value="P:peptidoglycan turnover"/>
    <property type="evidence" value="ECO:0007669"/>
    <property type="project" value="InterPro"/>
</dbReference>
<dbReference type="Gene3D" id="2.40.40.10">
    <property type="entry name" value="RlpA-like domain"/>
    <property type="match status" value="1"/>
</dbReference>
<dbReference type="InterPro" id="IPR005300">
    <property type="entry name" value="MltA_B"/>
</dbReference>
<dbReference type="GO" id="GO:0019867">
    <property type="term" value="C:outer membrane"/>
    <property type="evidence" value="ECO:0007669"/>
    <property type="project" value="InterPro"/>
</dbReference>
<dbReference type="EMBL" id="OY288114">
    <property type="protein sequence ID" value="CAJ0887546.1"/>
    <property type="molecule type" value="Genomic_DNA"/>
</dbReference>
<dbReference type="SUPFAM" id="SSF50685">
    <property type="entry name" value="Barwin-like endoglucanases"/>
    <property type="match status" value="1"/>
</dbReference>
<evidence type="ECO:0000313" key="7">
    <source>
        <dbReference type="EMBL" id="CAJ0887546.1"/>
    </source>
</evidence>
<dbReference type="Pfam" id="PF03562">
    <property type="entry name" value="MltA"/>
    <property type="match status" value="1"/>
</dbReference>
<name>A0AA48M2J6_9ZZZZ</name>
<dbReference type="Gene3D" id="2.40.240.50">
    <property type="entry name" value="Barwin-like endoglucanases"/>
    <property type="match status" value="1"/>
</dbReference>
<dbReference type="CDD" id="cd14485">
    <property type="entry name" value="mltA_like_LT_A"/>
    <property type="match status" value="1"/>
</dbReference>
<comment type="catalytic activity">
    <reaction evidence="1">
        <text>Exolytic cleavage of the (1-&gt;4)-beta-glycosidic linkage between N-acetylmuramic acid (MurNAc) and N-acetylglucosamine (GlcNAc) residues in peptidoglycan, from either the reducing or the non-reducing ends of the peptidoglycan chains, with concomitant formation of a 1,6-anhydrobond in the MurNAc residue.</text>
        <dbReference type="EC" id="4.2.2.n1"/>
    </reaction>
</comment>
<dbReference type="SMART" id="SM00925">
    <property type="entry name" value="MltA"/>
    <property type="match status" value="1"/>
</dbReference>
<dbReference type="InterPro" id="IPR010611">
    <property type="entry name" value="3D_dom"/>
</dbReference>
<organism evidence="7">
    <name type="scientific">freshwater sediment metagenome</name>
    <dbReference type="NCBI Taxonomy" id="556182"/>
    <lineage>
        <taxon>unclassified sequences</taxon>
        <taxon>metagenomes</taxon>
        <taxon>ecological metagenomes</taxon>
    </lineage>
</organism>
<dbReference type="Pfam" id="PF06725">
    <property type="entry name" value="3D"/>
    <property type="match status" value="1"/>
</dbReference>
<gene>
    <name evidence="7" type="primary">mltA</name>
    <name evidence="7" type="ORF">AMST5_03802</name>
</gene>
<accession>A0AA48M2J6</accession>
<dbReference type="AlphaFoldDB" id="A0AA48M2J6"/>
<reference evidence="7" key="1">
    <citation type="submission" date="2023-07" db="EMBL/GenBank/DDBJ databases">
        <authorList>
            <person name="Pelsma A.J. K."/>
        </authorList>
    </citation>
    <scope>NUCLEOTIDE SEQUENCE</scope>
</reference>
<dbReference type="CDD" id="cd14668">
    <property type="entry name" value="mlta_B"/>
    <property type="match status" value="1"/>
</dbReference>
<dbReference type="GO" id="GO:0004553">
    <property type="term" value="F:hydrolase activity, hydrolyzing O-glycosyl compounds"/>
    <property type="evidence" value="ECO:0007669"/>
    <property type="project" value="InterPro"/>
</dbReference>
<keyword evidence="4" id="KW-0961">Cell wall biogenesis/degradation</keyword>
<sequence>MRPPEGLSPVAFEALDGFGGDDLDAAFAVFRRSAALLLSGAAEQRPACAPSAGLIAAARAALDGEDASGFFRRWFSPWCLPHKGFLTAYYEPEIDARLAPEPGFETPALSRPPDLVTLNERPLRLPAGETLTSARRLSDGSLVPYPVRRAIETEGAASGAVPLAWLRDPVELFFVQVQGSARLRLADGTTLALTYDGRNGWPYTSIGRLAIERGLIREEDMSLERLKRQLRGMGLAPDQPGRRLMHENRSYVFFHIDESDDRRSGPIGGEGCALAPLRSIAVDRSIWSYGLPFWIAARVPWESEAETRFDRLMIAQDTGSAILGPARADLFFGAGARAGSLAGRVRHDADFTVLLPRADVAP</sequence>
<dbReference type="PIRSF" id="PIRSF019422">
    <property type="entry name" value="MltA"/>
    <property type="match status" value="1"/>
</dbReference>
<evidence type="ECO:0000256" key="2">
    <source>
        <dbReference type="ARBA" id="ARBA00012587"/>
    </source>
</evidence>
<evidence type="ECO:0000256" key="3">
    <source>
        <dbReference type="ARBA" id="ARBA00023239"/>
    </source>
</evidence>
<evidence type="ECO:0000256" key="4">
    <source>
        <dbReference type="ARBA" id="ARBA00023316"/>
    </source>
</evidence>
<protein>
    <recommendedName>
        <fullName evidence="2">peptidoglycan lytic exotransglycosylase</fullName>
        <ecNumber evidence="2">4.2.2.n1</ecNumber>
    </recommendedName>
    <alternativeName>
        <fullName evidence="5">Murein hydrolase A</fullName>
    </alternativeName>
</protein>
<keyword evidence="3" id="KW-0456">Lyase</keyword>
<dbReference type="EC" id="4.2.2.n1" evidence="2"/>